<dbReference type="Proteomes" id="UP001178508">
    <property type="component" value="Chromosome 24"/>
</dbReference>
<sequence length="99" mass="10983">MAVTLASFTSFFQDEGKSIKRGENHYKLGHVESGSYAGGEIVGRECKEPPTGGGSSSSRRRRRRRKKKKKKRMRTLNYNLTQGAGKGGGGQHPIRSWLC</sequence>
<gene>
    <name evidence="2" type="ORF">XNOV1_A040667</name>
</gene>
<evidence type="ECO:0000313" key="2">
    <source>
        <dbReference type="EMBL" id="CAJ1087231.1"/>
    </source>
</evidence>
<name>A0AAV1HN08_XYRNO</name>
<protein>
    <submittedName>
        <fullName evidence="2">Uncharacterized protein LOC110232169, partial</fullName>
    </submittedName>
</protein>
<evidence type="ECO:0000256" key="1">
    <source>
        <dbReference type="SAM" id="MobiDB-lite"/>
    </source>
</evidence>
<feature type="region of interest" description="Disordered" evidence="1">
    <location>
        <begin position="41"/>
        <end position="99"/>
    </location>
</feature>
<dbReference type="AlphaFoldDB" id="A0AAV1HN08"/>
<reference evidence="2" key="1">
    <citation type="submission" date="2023-08" db="EMBL/GenBank/DDBJ databases">
        <authorList>
            <person name="Alioto T."/>
            <person name="Alioto T."/>
            <person name="Gomez Garrido J."/>
        </authorList>
    </citation>
    <scope>NUCLEOTIDE SEQUENCE</scope>
</reference>
<accession>A0AAV1HN08</accession>
<proteinExistence type="predicted"/>
<organism evidence="2 3">
    <name type="scientific">Xyrichtys novacula</name>
    <name type="common">Pearly razorfish</name>
    <name type="synonym">Hemipteronotus novacula</name>
    <dbReference type="NCBI Taxonomy" id="13765"/>
    <lineage>
        <taxon>Eukaryota</taxon>
        <taxon>Metazoa</taxon>
        <taxon>Chordata</taxon>
        <taxon>Craniata</taxon>
        <taxon>Vertebrata</taxon>
        <taxon>Euteleostomi</taxon>
        <taxon>Actinopterygii</taxon>
        <taxon>Neopterygii</taxon>
        <taxon>Teleostei</taxon>
        <taxon>Neoteleostei</taxon>
        <taxon>Acanthomorphata</taxon>
        <taxon>Eupercaria</taxon>
        <taxon>Labriformes</taxon>
        <taxon>Labridae</taxon>
        <taxon>Xyrichtys</taxon>
    </lineage>
</organism>
<keyword evidence="3" id="KW-1185">Reference proteome</keyword>
<dbReference type="EMBL" id="OY660887">
    <property type="protein sequence ID" value="CAJ1087231.1"/>
    <property type="molecule type" value="Genomic_DNA"/>
</dbReference>
<feature type="compositionally biased region" description="Basic residues" evidence="1">
    <location>
        <begin position="58"/>
        <end position="74"/>
    </location>
</feature>
<evidence type="ECO:0000313" key="3">
    <source>
        <dbReference type="Proteomes" id="UP001178508"/>
    </source>
</evidence>